<gene>
    <name evidence="7" type="ordered locus">PHZ_c0555</name>
</gene>
<dbReference type="PANTHER" id="PTHR10429:SF0">
    <property type="entry name" value="DNA-3-METHYLADENINE GLYCOSYLASE"/>
    <property type="match status" value="1"/>
</dbReference>
<dbReference type="InterPro" id="IPR011034">
    <property type="entry name" value="Formyl_transferase-like_C_sf"/>
</dbReference>
<evidence type="ECO:0000256" key="6">
    <source>
        <dbReference type="SAM" id="MobiDB-lite"/>
    </source>
</evidence>
<dbReference type="STRING" id="450851.PHZ_c0555"/>
<keyword evidence="3 5" id="KW-0378">Hydrolase</keyword>
<evidence type="ECO:0000256" key="4">
    <source>
        <dbReference type="ARBA" id="ARBA00023204"/>
    </source>
</evidence>
<dbReference type="EC" id="3.2.2.-" evidence="5"/>
<dbReference type="InterPro" id="IPR036995">
    <property type="entry name" value="MPG_sf"/>
</dbReference>
<proteinExistence type="inferred from homology"/>
<dbReference type="EMBL" id="CP000747">
    <property type="protein sequence ID" value="ACG76969.1"/>
    <property type="molecule type" value="Genomic_DNA"/>
</dbReference>
<comment type="similarity">
    <text evidence="1 5">Belongs to the DNA glycosylase MPG family.</text>
</comment>
<keyword evidence="2 5" id="KW-0227">DNA damage</keyword>
<evidence type="ECO:0000256" key="2">
    <source>
        <dbReference type="ARBA" id="ARBA00022763"/>
    </source>
</evidence>
<dbReference type="GO" id="GO:0003905">
    <property type="term" value="F:alkylbase DNA N-glycosylase activity"/>
    <property type="evidence" value="ECO:0007669"/>
    <property type="project" value="InterPro"/>
</dbReference>
<dbReference type="NCBIfam" id="NF002003">
    <property type="entry name" value="PRK00802.1-3"/>
    <property type="match status" value="1"/>
</dbReference>
<keyword evidence="8" id="KW-1185">Reference proteome</keyword>
<dbReference type="GO" id="GO:0003677">
    <property type="term" value="F:DNA binding"/>
    <property type="evidence" value="ECO:0007669"/>
    <property type="project" value="InterPro"/>
</dbReference>
<sequence length="234" mass="25484">MIWLSASWIVRPSTYGMAHPPKTSSFLSRHSEPSNPARQGFWLRDPVEVARDLIGWEVLVNGVGGRIVETEAYHQEDPASHSFSGPTPRNRVMFGPPAHVYVYRSYGIHWCMNFVCGEAGEGAAVLIRALEPTHGLQVMAERRGLAEPRALCSGPGKLCQALGVTREHDGLSLEHAPFELREGSAAGIAVGPRIGITKAAEKPWRFGEAGSRFVSRPFPSAPRAAPAGSRRTRP</sequence>
<dbReference type="GO" id="GO:0006284">
    <property type="term" value="P:base-excision repair"/>
    <property type="evidence" value="ECO:0007669"/>
    <property type="project" value="InterPro"/>
</dbReference>
<dbReference type="HOGENOM" id="CLU_060471_3_0_5"/>
<dbReference type="HAMAP" id="MF_00527">
    <property type="entry name" value="3MGH"/>
    <property type="match status" value="1"/>
</dbReference>
<evidence type="ECO:0000256" key="5">
    <source>
        <dbReference type="HAMAP-Rule" id="MF_00527"/>
    </source>
</evidence>
<accession>B4REY1</accession>
<dbReference type="AlphaFoldDB" id="B4REY1"/>
<dbReference type="Pfam" id="PF02245">
    <property type="entry name" value="Pur_DNA_glyco"/>
    <property type="match status" value="1"/>
</dbReference>
<dbReference type="CDD" id="cd00540">
    <property type="entry name" value="AAG"/>
    <property type="match status" value="1"/>
</dbReference>
<evidence type="ECO:0000256" key="1">
    <source>
        <dbReference type="ARBA" id="ARBA00009232"/>
    </source>
</evidence>
<feature type="region of interest" description="Disordered" evidence="6">
    <location>
        <begin position="214"/>
        <end position="234"/>
    </location>
</feature>
<organism evidence="7 8">
    <name type="scientific">Phenylobacterium zucineum (strain HLK1)</name>
    <dbReference type="NCBI Taxonomy" id="450851"/>
    <lineage>
        <taxon>Bacteria</taxon>
        <taxon>Pseudomonadati</taxon>
        <taxon>Pseudomonadota</taxon>
        <taxon>Alphaproteobacteria</taxon>
        <taxon>Caulobacterales</taxon>
        <taxon>Caulobacteraceae</taxon>
        <taxon>Phenylobacterium</taxon>
    </lineage>
</organism>
<protein>
    <recommendedName>
        <fullName evidence="5">Putative 3-methyladenine DNA glycosylase</fullName>
        <ecNumber evidence="5">3.2.2.-</ecNumber>
    </recommendedName>
</protein>
<dbReference type="InterPro" id="IPR003180">
    <property type="entry name" value="MPG"/>
</dbReference>
<dbReference type="NCBIfam" id="TIGR00567">
    <property type="entry name" value="3mg"/>
    <property type="match status" value="1"/>
</dbReference>
<keyword evidence="4 5" id="KW-0234">DNA repair</keyword>
<evidence type="ECO:0000313" key="7">
    <source>
        <dbReference type="EMBL" id="ACG76969.1"/>
    </source>
</evidence>
<evidence type="ECO:0000256" key="3">
    <source>
        <dbReference type="ARBA" id="ARBA00022801"/>
    </source>
</evidence>
<reference evidence="7 8" key="1">
    <citation type="journal article" date="2008" name="BMC Genomics">
        <title>Complete genome of Phenylobacterium zucineum - a novel facultative intracellular bacterium isolated from human erythroleukemia cell line K562.</title>
        <authorList>
            <person name="Luo Y."/>
            <person name="Xu X."/>
            <person name="Ding Z."/>
            <person name="Liu Z."/>
            <person name="Zhang B."/>
            <person name="Yan Z."/>
            <person name="Sun J."/>
            <person name="Hu S."/>
            <person name="Hu X."/>
        </authorList>
    </citation>
    <scope>NUCLEOTIDE SEQUENCE [LARGE SCALE GENOMIC DNA]</scope>
    <source>
        <strain evidence="7 8">HLK1</strain>
    </source>
</reference>
<name>B4REY1_PHEZH</name>
<feature type="compositionally biased region" description="Low complexity" evidence="6">
    <location>
        <begin position="215"/>
        <end position="234"/>
    </location>
</feature>
<dbReference type="Gene3D" id="3.10.300.10">
    <property type="entry name" value="Methylpurine-DNA glycosylase (MPG)"/>
    <property type="match status" value="1"/>
</dbReference>
<dbReference type="PANTHER" id="PTHR10429">
    <property type="entry name" value="DNA-3-METHYLADENINE GLYCOSYLASE"/>
    <property type="match status" value="1"/>
</dbReference>
<dbReference type="eggNOG" id="COG2094">
    <property type="taxonomic scope" value="Bacteria"/>
</dbReference>
<dbReference type="FunFam" id="3.10.300.10:FF:000001">
    <property type="entry name" value="Putative 3-methyladenine DNA glycosylase"/>
    <property type="match status" value="1"/>
</dbReference>
<dbReference type="Proteomes" id="UP000001868">
    <property type="component" value="Chromosome"/>
</dbReference>
<dbReference type="SUPFAM" id="SSF50486">
    <property type="entry name" value="FMT C-terminal domain-like"/>
    <property type="match status" value="1"/>
</dbReference>
<dbReference type="KEGG" id="pzu:PHZ_c0555"/>
<evidence type="ECO:0000313" key="8">
    <source>
        <dbReference type="Proteomes" id="UP000001868"/>
    </source>
</evidence>